<comment type="caution">
    <text evidence="2">The sequence shown here is derived from an EMBL/GenBank/DDBJ whole genome shotgun (WGS) entry which is preliminary data.</text>
</comment>
<evidence type="ECO:0000313" key="5">
    <source>
        <dbReference type="Proteomes" id="UP001565471"/>
    </source>
</evidence>
<accession>A0A8I2C2G9</accession>
<reference evidence="3 5" key="2">
    <citation type="submission" date="2024-07" db="EMBL/GenBank/DDBJ databases">
        <title>Genomic Encyclopedia of Type Strains, Phase V (KMG-V): Genome sequencing to study the core and pangenomes of soil and plant-associated prokaryotes.</title>
        <authorList>
            <person name="Whitman W."/>
        </authorList>
    </citation>
    <scope>NUCLEOTIDE SEQUENCE [LARGE SCALE GENOMIC DNA]</scope>
    <source>
        <strain evidence="3 5">USDA 415</strain>
    </source>
</reference>
<keyword evidence="1" id="KW-0472">Membrane</keyword>
<keyword evidence="5" id="KW-1185">Reference proteome</keyword>
<evidence type="ECO:0000313" key="4">
    <source>
        <dbReference type="Proteomes" id="UP000673383"/>
    </source>
</evidence>
<evidence type="ECO:0000256" key="1">
    <source>
        <dbReference type="SAM" id="Phobius"/>
    </source>
</evidence>
<dbReference type="Proteomes" id="UP001565471">
    <property type="component" value="Unassembled WGS sequence"/>
</dbReference>
<evidence type="ECO:0000313" key="3">
    <source>
        <dbReference type="EMBL" id="MEY9318734.1"/>
    </source>
</evidence>
<dbReference type="EMBL" id="JAFICZ010000001">
    <property type="protein sequence ID" value="MBP1295700.1"/>
    <property type="molecule type" value="Genomic_DNA"/>
</dbReference>
<dbReference type="Proteomes" id="UP000673383">
    <property type="component" value="Unassembled WGS sequence"/>
</dbReference>
<name>A0A8I2C2G9_BRAEL</name>
<keyword evidence="1" id="KW-1133">Transmembrane helix</keyword>
<reference evidence="2" key="1">
    <citation type="submission" date="2021-02" db="EMBL/GenBank/DDBJ databases">
        <title>Genomic Encyclopedia of Type Strains, Phase IV (KMG-V): Genome sequencing to study the core and pangenomes of soil and plant-associated prokaryotes.</title>
        <authorList>
            <person name="Whitman W."/>
        </authorList>
    </citation>
    <scope>NUCLEOTIDE SEQUENCE</scope>
    <source>
        <strain evidence="2">USDA 406</strain>
    </source>
</reference>
<keyword evidence="1" id="KW-0812">Transmembrane</keyword>
<proteinExistence type="predicted"/>
<protein>
    <submittedName>
        <fullName evidence="2">Uncharacterized protein</fullName>
    </submittedName>
</protein>
<organism evidence="2 4">
    <name type="scientific">Bradyrhizobium elkanii</name>
    <dbReference type="NCBI Taxonomy" id="29448"/>
    <lineage>
        <taxon>Bacteria</taxon>
        <taxon>Pseudomonadati</taxon>
        <taxon>Pseudomonadota</taxon>
        <taxon>Alphaproteobacteria</taxon>
        <taxon>Hyphomicrobiales</taxon>
        <taxon>Nitrobacteraceae</taxon>
        <taxon>Bradyrhizobium</taxon>
    </lineage>
</organism>
<gene>
    <name evidence="3" type="ORF">ABIF29_005533</name>
    <name evidence="2" type="ORF">JOH49_005453</name>
</gene>
<dbReference type="EMBL" id="JBGBZA010000002">
    <property type="protein sequence ID" value="MEY9318734.1"/>
    <property type="molecule type" value="Genomic_DNA"/>
</dbReference>
<feature type="transmembrane region" description="Helical" evidence="1">
    <location>
        <begin position="12"/>
        <end position="32"/>
    </location>
</feature>
<dbReference type="AlphaFoldDB" id="A0A8I2C2G9"/>
<evidence type="ECO:0000313" key="2">
    <source>
        <dbReference type="EMBL" id="MBP1295700.1"/>
    </source>
</evidence>
<sequence length="33" mass="3478">MTNLSAGDVFLTVAIMSVAFLTEVALFSLVGLF</sequence>